<feature type="transmembrane region" description="Helical" evidence="7">
    <location>
        <begin position="205"/>
        <end position="222"/>
    </location>
</feature>
<accession>A0A517Z8B9</accession>
<evidence type="ECO:0000313" key="10">
    <source>
        <dbReference type="EMBL" id="QDU38724.1"/>
    </source>
</evidence>
<dbReference type="EMBL" id="CP036275">
    <property type="protein sequence ID" value="QDU38724.1"/>
    <property type="molecule type" value="Genomic_DNA"/>
</dbReference>
<feature type="transmembrane region" description="Helical" evidence="7">
    <location>
        <begin position="228"/>
        <end position="244"/>
    </location>
</feature>
<keyword evidence="4 10" id="KW-0378">Hydrolase</keyword>
<protein>
    <submittedName>
        <fullName evidence="10">Rhomboid protease GlpG</fullName>
        <ecNumber evidence="10">3.4.21.105</ecNumber>
    </submittedName>
</protein>
<dbReference type="AlphaFoldDB" id="A0A517Z8B9"/>
<dbReference type="KEGG" id="mri:Mal4_30540"/>
<dbReference type="SUPFAM" id="SSF144091">
    <property type="entry name" value="Rhomboid-like"/>
    <property type="match status" value="1"/>
</dbReference>
<evidence type="ECO:0000256" key="1">
    <source>
        <dbReference type="ARBA" id="ARBA00004141"/>
    </source>
</evidence>
<feature type="transmembrane region" description="Helical" evidence="7">
    <location>
        <begin position="173"/>
        <end position="193"/>
    </location>
</feature>
<keyword evidence="6 7" id="KW-0472">Membrane</keyword>
<dbReference type="InterPro" id="IPR038236">
    <property type="entry name" value="GlpG_N_sf"/>
</dbReference>
<gene>
    <name evidence="10" type="primary">glpG_1</name>
    <name evidence="10" type="ORF">Mal4_30540</name>
</gene>
<keyword evidence="10" id="KW-0645">Protease</keyword>
<name>A0A517Z8B9_9PLAN</name>
<proteinExistence type="inferred from homology"/>
<dbReference type="Pfam" id="PF12122">
    <property type="entry name" value="Rhomboid_N"/>
    <property type="match status" value="1"/>
</dbReference>
<reference evidence="10 11" key="1">
    <citation type="submission" date="2019-02" db="EMBL/GenBank/DDBJ databases">
        <title>Deep-cultivation of Planctomycetes and their phenomic and genomic characterization uncovers novel biology.</title>
        <authorList>
            <person name="Wiegand S."/>
            <person name="Jogler M."/>
            <person name="Boedeker C."/>
            <person name="Pinto D."/>
            <person name="Vollmers J."/>
            <person name="Rivas-Marin E."/>
            <person name="Kohn T."/>
            <person name="Peeters S.H."/>
            <person name="Heuer A."/>
            <person name="Rast P."/>
            <person name="Oberbeckmann S."/>
            <person name="Bunk B."/>
            <person name="Jeske O."/>
            <person name="Meyerdierks A."/>
            <person name="Storesund J.E."/>
            <person name="Kallscheuer N."/>
            <person name="Luecker S."/>
            <person name="Lage O.M."/>
            <person name="Pohl T."/>
            <person name="Merkel B.J."/>
            <person name="Hornburger P."/>
            <person name="Mueller R.-W."/>
            <person name="Bruemmer F."/>
            <person name="Labrenz M."/>
            <person name="Spormann A.M."/>
            <person name="Op den Camp H."/>
            <person name="Overmann J."/>
            <person name="Amann R."/>
            <person name="Jetten M.S.M."/>
            <person name="Mascher T."/>
            <person name="Medema M.H."/>
            <person name="Devos D.P."/>
            <person name="Kaster A.-K."/>
            <person name="Ovreas L."/>
            <person name="Rohde M."/>
            <person name="Galperin M.Y."/>
            <person name="Jogler C."/>
        </authorList>
    </citation>
    <scope>NUCLEOTIDE SEQUENCE [LARGE SCALE GENOMIC DNA]</scope>
    <source>
        <strain evidence="10 11">Mal4</strain>
    </source>
</reference>
<dbReference type="InterPro" id="IPR022732">
    <property type="entry name" value="Peptidase_S54_GlpG_N"/>
</dbReference>
<dbReference type="GO" id="GO:0016020">
    <property type="term" value="C:membrane"/>
    <property type="evidence" value="ECO:0007669"/>
    <property type="project" value="UniProtKB-SubCell"/>
</dbReference>
<evidence type="ECO:0000256" key="7">
    <source>
        <dbReference type="SAM" id="Phobius"/>
    </source>
</evidence>
<feature type="domain" description="Peptidase S54 GlpG peptidase N-terminal" evidence="9">
    <location>
        <begin position="1"/>
        <end position="69"/>
    </location>
</feature>
<dbReference type="Gene3D" id="3.30.70.2350">
    <property type="match status" value="1"/>
</dbReference>
<dbReference type="PANTHER" id="PTHR43731:SF14">
    <property type="entry name" value="PRESENILIN-ASSOCIATED RHOMBOID-LIKE PROTEIN, MITOCHONDRIAL"/>
    <property type="match status" value="1"/>
</dbReference>
<dbReference type="RefSeq" id="WP_197443490.1">
    <property type="nucleotide sequence ID" value="NZ_CP036275.1"/>
</dbReference>
<sequence length="304" mass="34742">MRRIGIVPHEQEAQTFRDYLLTRDIKVQLDAADGGWAVWVYDEDRLDDARKELTTFLDDPQAERYRNAVDEARRKREAELAEDLEARKRSIDLRRKWNRPLYQRIPVTLILIVGSVLATMGSEFGRKLEPVRNALTVTKIYEGESNGGPDYIMWSKRPAEVTQGQVWRLVTPIFLHFSPLHLIMNMYWTYLFGSWIEQRIGTWRFVLLILLTAVPSNLGQFYESGPQFGGMSGVGFGLFGYLWVRGRLDPHFGIWLPRTTVTFFLVWLVICMTGLVGPVANVAHVVGLIAGMGAGGVVAWAKRR</sequence>
<dbReference type="InterPro" id="IPR022764">
    <property type="entry name" value="Peptidase_S54_rhomboid_dom"/>
</dbReference>
<dbReference type="InterPro" id="IPR035952">
    <property type="entry name" value="Rhomboid-like_sf"/>
</dbReference>
<evidence type="ECO:0000256" key="6">
    <source>
        <dbReference type="ARBA" id="ARBA00023136"/>
    </source>
</evidence>
<feature type="domain" description="Peptidase S54 rhomboid" evidence="8">
    <location>
        <begin position="163"/>
        <end position="298"/>
    </location>
</feature>
<feature type="transmembrane region" description="Helical" evidence="7">
    <location>
        <begin position="282"/>
        <end position="301"/>
    </location>
</feature>
<evidence type="ECO:0000259" key="9">
    <source>
        <dbReference type="Pfam" id="PF12122"/>
    </source>
</evidence>
<dbReference type="Proteomes" id="UP000320496">
    <property type="component" value="Chromosome"/>
</dbReference>
<evidence type="ECO:0000256" key="2">
    <source>
        <dbReference type="ARBA" id="ARBA00009045"/>
    </source>
</evidence>
<comment type="similarity">
    <text evidence="2">Belongs to the peptidase S54 family.</text>
</comment>
<keyword evidence="11" id="KW-1185">Reference proteome</keyword>
<dbReference type="EC" id="3.4.21.105" evidence="10"/>
<evidence type="ECO:0000259" key="8">
    <source>
        <dbReference type="Pfam" id="PF01694"/>
    </source>
</evidence>
<dbReference type="Gene3D" id="1.20.1540.10">
    <property type="entry name" value="Rhomboid-like"/>
    <property type="match status" value="1"/>
</dbReference>
<dbReference type="GO" id="GO:0006508">
    <property type="term" value="P:proteolysis"/>
    <property type="evidence" value="ECO:0007669"/>
    <property type="project" value="UniProtKB-KW"/>
</dbReference>
<keyword evidence="3 7" id="KW-0812">Transmembrane</keyword>
<evidence type="ECO:0000256" key="3">
    <source>
        <dbReference type="ARBA" id="ARBA00022692"/>
    </source>
</evidence>
<feature type="transmembrane region" description="Helical" evidence="7">
    <location>
        <begin position="256"/>
        <end position="276"/>
    </location>
</feature>
<evidence type="ECO:0000256" key="4">
    <source>
        <dbReference type="ARBA" id="ARBA00022801"/>
    </source>
</evidence>
<dbReference type="InterPro" id="IPR050925">
    <property type="entry name" value="Rhomboid_protease_S54"/>
</dbReference>
<dbReference type="GO" id="GO:0004252">
    <property type="term" value="F:serine-type endopeptidase activity"/>
    <property type="evidence" value="ECO:0007669"/>
    <property type="project" value="InterPro"/>
</dbReference>
<dbReference type="Pfam" id="PF01694">
    <property type="entry name" value="Rhomboid"/>
    <property type="match status" value="1"/>
</dbReference>
<evidence type="ECO:0000313" key="11">
    <source>
        <dbReference type="Proteomes" id="UP000320496"/>
    </source>
</evidence>
<comment type="subcellular location">
    <subcellularLocation>
        <location evidence="1">Membrane</location>
        <topology evidence="1">Multi-pass membrane protein</topology>
    </subcellularLocation>
</comment>
<organism evidence="10 11">
    <name type="scientific">Maioricimonas rarisocia</name>
    <dbReference type="NCBI Taxonomy" id="2528026"/>
    <lineage>
        <taxon>Bacteria</taxon>
        <taxon>Pseudomonadati</taxon>
        <taxon>Planctomycetota</taxon>
        <taxon>Planctomycetia</taxon>
        <taxon>Planctomycetales</taxon>
        <taxon>Planctomycetaceae</taxon>
        <taxon>Maioricimonas</taxon>
    </lineage>
</organism>
<feature type="transmembrane region" description="Helical" evidence="7">
    <location>
        <begin position="101"/>
        <end position="120"/>
    </location>
</feature>
<evidence type="ECO:0000256" key="5">
    <source>
        <dbReference type="ARBA" id="ARBA00022989"/>
    </source>
</evidence>
<dbReference type="PANTHER" id="PTHR43731">
    <property type="entry name" value="RHOMBOID PROTEASE"/>
    <property type="match status" value="1"/>
</dbReference>
<keyword evidence="5 7" id="KW-1133">Transmembrane helix</keyword>